<sequence length="366" mass="40674">MLSLPLVLLSLHALAVYSAPTKDSDDVAVLRRGGMIHGLTLRREEYHQFQKRAVSICGVSARDASNSDCTKRYPSTLRKRGSVSKRQKEKVQGGTEALKDPHLAQITDKTAAAHPNILTIQVLLNKDKMSRMTGIWMSLKNKNSKHWEITVVDHLVELQVASPTLTPHCQQISTRRATLIKDYLNDPNHNLYLINGKVNLAKGAATKRAMLRLNDHRPRTYASSFEQSVWAGVVRYLQAKASVARTNAAWIETTTGLTNTNIANDIYEVYDESLQIALAMYNSYTVQSSQQTSQDGSGGSSPHSQGSGSSSGLSDPPNESTVTFNGRPLTLYEYHGVWYYVYSPGNGHADTYLEYTQTNLYYYPPS</sequence>
<name>A0AA39QE14_9AGAR</name>
<evidence type="ECO:0000313" key="4">
    <source>
        <dbReference type="Proteomes" id="UP001175228"/>
    </source>
</evidence>
<gene>
    <name evidence="3" type="ORF">EDD18DRAFT_1102194</name>
</gene>
<feature type="compositionally biased region" description="Low complexity" evidence="1">
    <location>
        <begin position="289"/>
        <end position="316"/>
    </location>
</feature>
<evidence type="ECO:0000256" key="2">
    <source>
        <dbReference type="SAM" id="SignalP"/>
    </source>
</evidence>
<dbReference type="AlphaFoldDB" id="A0AA39QE14"/>
<feature type="region of interest" description="Disordered" evidence="1">
    <location>
        <begin position="67"/>
        <end position="95"/>
    </location>
</feature>
<feature type="chain" id="PRO_5041251242" evidence="2">
    <location>
        <begin position="19"/>
        <end position="366"/>
    </location>
</feature>
<dbReference type="Proteomes" id="UP001175228">
    <property type="component" value="Unassembled WGS sequence"/>
</dbReference>
<keyword evidence="4" id="KW-1185">Reference proteome</keyword>
<reference evidence="3" key="1">
    <citation type="submission" date="2023-06" db="EMBL/GenBank/DDBJ databases">
        <authorList>
            <consortium name="Lawrence Berkeley National Laboratory"/>
            <person name="Ahrendt S."/>
            <person name="Sahu N."/>
            <person name="Indic B."/>
            <person name="Wong-Bajracharya J."/>
            <person name="Merenyi Z."/>
            <person name="Ke H.-M."/>
            <person name="Monk M."/>
            <person name="Kocsube S."/>
            <person name="Drula E."/>
            <person name="Lipzen A."/>
            <person name="Balint B."/>
            <person name="Henrissat B."/>
            <person name="Andreopoulos B."/>
            <person name="Martin F.M."/>
            <person name="Harder C.B."/>
            <person name="Rigling D."/>
            <person name="Ford K.L."/>
            <person name="Foster G.D."/>
            <person name="Pangilinan J."/>
            <person name="Papanicolaou A."/>
            <person name="Barry K."/>
            <person name="LaButti K."/>
            <person name="Viragh M."/>
            <person name="Koriabine M."/>
            <person name="Yan M."/>
            <person name="Riley R."/>
            <person name="Champramary S."/>
            <person name="Plett K.L."/>
            <person name="Tsai I.J."/>
            <person name="Slot J."/>
            <person name="Sipos G."/>
            <person name="Plett J."/>
            <person name="Nagy L.G."/>
            <person name="Grigoriev I.V."/>
        </authorList>
    </citation>
    <scope>NUCLEOTIDE SEQUENCE</scope>
    <source>
        <strain evidence="3">HWK02</strain>
    </source>
</reference>
<feature type="signal peptide" evidence="2">
    <location>
        <begin position="1"/>
        <end position="18"/>
    </location>
</feature>
<proteinExistence type="predicted"/>
<keyword evidence="2" id="KW-0732">Signal</keyword>
<evidence type="ECO:0000313" key="3">
    <source>
        <dbReference type="EMBL" id="KAK0499984.1"/>
    </source>
</evidence>
<evidence type="ECO:0000256" key="1">
    <source>
        <dbReference type="SAM" id="MobiDB-lite"/>
    </source>
</evidence>
<accession>A0AA39QE14</accession>
<organism evidence="3 4">
    <name type="scientific">Armillaria luteobubalina</name>
    <dbReference type="NCBI Taxonomy" id="153913"/>
    <lineage>
        <taxon>Eukaryota</taxon>
        <taxon>Fungi</taxon>
        <taxon>Dikarya</taxon>
        <taxon>Basidiomycota</taxon>
        <taxon>Agaricomycotina</taxon>
        <taxon>Agaricomycetes</taxon>
        <taxon>Agaricomycetidae</taxon>
        <taxon>Agaricales</taxon>
        <taxon>Marasmiineae</taxon>
        <taxon>Physalacriaceae</taxon>
        <taxon>Armillaria</taxon>
    </lineage>
</organism>
<protein>
    <submittedName>
        <fullName evidence="3">Uncharacterized protein</fullName>
    </submittedName>
</protein>
<feature type="compositionally biased region" description="Basic residues" evidence="1">
    <location>
        <begin position="77"/>
        <end position="88"/>
    </location>
</feature>
<feature type="region of interest" description="Disordered" evidence="1">
    <location>
        <begin position="289"/>
        <end position="324"/>
    </location>
</feature>
<comment type="caution">
    <text evidence="3">The sequence shown here is derived from an EMBL/GenBank/DDBJ whole genome shotgun (WGS) entry which is preliminary data.</text>
</comment>
<dbReference type="EMBL" id="JAUEPU010000008">
    <property type="protein sequence ID" value="KAK0499984.1"/>
    <property type="molecule type" value="Genomic_DNA"/>
</dbReference>